<dbReference type="Proteomes" id="UP000215059">
    <property type="component" value="Unassembled WGS sequence"/>
</dbReference>
<gene>
    <name evidence="4" type="ORF">CGZ90_16965</name>
</gene>
<dbReference type="RefSeq" id="WP_094253714.1">
    <property type="nucleotide sequence ID" value="NZ_JBHLXL010000002.1"/>
</dbReference>
<dbReference type="InterPro" id="IPR050272">
    <property type="entry name" value="Isochorismatase-like_hydrls"/>
</dbReference>
<dbReference type="Pfam" id="PF00857">
    <property type="entry name" value="Isochorismatase"/>
    <property type="match status" value="1"/>
</dbReference>
<keyword evidence="2 4" id="KW-0378">Hydrolase</keyword>
<dbReference type="SUPFAM" id="SSF52499">
    <property type="entry name" value="Isochorismatase-like hydrolases"/>
    <property type="match status" value="1"/>
</dbReference>
<comment type="caution">
    <text evidence="4">The sequence shown here is derived from an EMBL/GenBank/DDBJ whole genome shotgun (WGS) entry which is preliminary data.</text>
</comment>
<evidence type="ECO:0000313" key="4">
    <source>
        <dbReference type="EMBL" id="OYD56699.1"/>
    </source>
</evidence>
<reference evidence="4 5" key="1">
    <citation type="submission" date="2017-07" db="EMBL/GenBank/DDBJ databases">
        <title>Fictibacillus sp. nov. GDSW-R2A3 Genome sequencing and assembly.</title>
        <authorList>
            <person name="Mayilraj S."/>
        </authorList>
    </citation>
    <scope>NUCLEOTIDE SEQUENCE [LARGE SCALE GENOMIC DNA]</scope>
    <source>
        <strain evidence="4 5">GDSW-R2A3</strain>
    </source>
</reference>
<dbReference type="InterPro" id="IPR000868">
    <property type="entry name" value="Isochorismatase-like_dom"/>
</dbReference>
<dbReference type="Gene3D" id="3.40.50.850">
    <property type="entry name" value="Isochorismatase-like"/>
    <property type="match status" value="1"/>
</dbReference>
<evidence type="ECO:0000259" key="3">
    <source>
        <dbReference type="Pfam" id="PF00857"/>
    </source>
</evidence>
<dbReference type="AlphaFoldDB" id="A0A235F657"/>
<dbReference type="PANTHER" id="PTHR43540:SF14">
    <property type="entry name" value="ISOCHORISMATASE"/>
    <property type="match status" value="1"/>
</dbReference>
<evidence type="ECO:0000313" key="5">
    <source>
        <dbReference type="Proteomes" id="UP000215059"/>
    </source>
</evidence>
<proteinExistence type="inferred from homology"/>
<comment type="similarity">
    <text evidence="1">Belongs to the isochorismatase family.</text>
</comment>
<name>A0A235F657_9BACL</name>
<dbReference type="GO" id="GO:0016787">
    <property type="term" value="F:hydrolase activity"/>
    <property type="evidence" value="ECO:0007669"/>
    <property type="project" value="UniProtKB-KW"/>
</dbReference>
<sequence length="179" mass="20092">MKTALLIIDVQRGMFLEENPVFKAEELLGNLKQLLESARKSQVQVVFIQHNAPAGKTLEPGTEAWEIHPDITPASTELIIEKTTPDSFYQTHLYEELMKRSIEHVVLAGIQSEVCVDTTCRRAFSMGFDVTLATDAHSTWNSAGLSAQQIIDHHNQVLRWFADTKETKDIKFGVLAAEI</sequence>
<feature type="domain" description="Isochorismatase-like" evidence="3">
    <location>
        <begin position="3"/>
        <end position="144"/>
    </location>
</feature>
<dbReference type="EMBL" id="NOII01000011">
    <property type="protein sequence ID" value="OYD56699.1"/>
    <property type="molecule type" value="Genomic_DNA"/>
</dbReference>
<evidence type="ECO:0000256" key="2">
    <source>
        <dbReference type="ARBA" id="ARBA00022801"/>
    </source>
</evidence>
<dbReference type="InterPro" id="IPR036380">
    <property type="entry name" value="Isochorismatase-like_sf"/>
</dbReference>
<protein>
    <submittedName>
        <fullName evidence="4">Cysteine hydrolase</fullName>
    </submittedName>
</protein>
<evidence type="ECO:0000256" key="1">
    <source>
        <dbReference type="ARBA" id="ARBA00006336"/>
    </source>
</evidence>
<accession>A0A235F657</accession>
<organism evidence="4 5">
    <name type="scientific">Fictibacillus aquaticus</name>
    <dbReference type="NCBI Taxonomy" id="2021314"/>
    <lineage>
        <taxon>Bacteria</taxon>
        <taxon>Bacillati</taxon>
        <taxon>Bacillota</taxon>
        <taxon>Bacilli</taxon>
        <taxon>Bacillales</taxon>
        <taxon>Fictibacillaceae</taxon>
        <taxon>Fictibacillus</taxon>
    </lineage>
</organism>
<keyword evidence="5" id="KW-1185">Reference proteome</keyword>
<dbReference type="PANTHER" id="PTHR43540">
    <property type="entry name" value="PEROXYUREIDOACRYLATE/UREIDOACRYLATE AMIDOHYDROLASE-RELATED"/>
    <property type="match status" value="1"/>
</dbReference>
<dbReference type="CDD" id="cd01014">
    <property type="entry name" value="nicotinamidase_related"/>
    <property type="match status" value="1"/>
</dbReference>
<dbReference type="OrthoDB" id="9785724at2"/>